<name>A0ABV7AH87_9RHOB</name>
<dbReference type="RefSeq" id="WP_377832929.1">
    <property type="nucleotide sequence ID" value="NZ_JBHRSK010000004.1"/>
</dbReference>
<dbReference type="SUPFAM" id="SSF50249">
    <property type="entry name" value="Nucleic acid-binding proteins"/>
    <property type="match status" value="1"/>
</dbReference>
<gene>
    <name evidence="2" type="ORF">ACFOES_09155</name>
</gene>
<dbReference type="SUPFAM" id="SSF69754">
    <property type="entry name" value="Ribosome binding protein Y (YfiA homologue)"/>
    <property type="match status" value="1"/>
</dbReference>
<keyword evidence="3" id="KW-1185">Reference proteome</keyword>
<sequence length="182" mass="20500">MQRSPVISWKNLDPAPAVEARIHERIAALERFFPNLIGCRVVVCAPQRRKVSGREIDVRIHLEVPGPDIDIARSIHQGQAGDDALLAVNAAFAALEQRLKEYHRRLDGKEVKHHPPLLHGEIVEFEPELGWGFLRADDGREVYFQKDALGEGAWETLALGDRLRFREMEGEKGPFAVDVTVV</sequence>
<proteinExistence type="predicted"/>
<feature type="domain" description="CSD" evidence="1">
    <location>
        <begin position="117"/>
        <end position="181"/>
    </location>
</feature>
<dbReference type="InterPro" id="IPR002059">
    <property type="entry name" value="CSP_DNA-bd"/>
</dbReference>
<organism evidence="2 3">
    <name type="scientific">Acidimangrovimonas pyrenivorans</name>
    <dbReference type="NCBI Taxonomy" id="2030798"/>
    <lineage>
        <taxon>Bacteria</taxon>
        <taxon>Pseudomonadati</taxon>
        <taxon>Pseudomonadota</taxon>
        <taxon>Alphaproteobacteria</taxon>
        <taxon>Rhodobacterales</taxon>
        <taxon>Paracoccaceae</taxon>
        <taxon>Acidimangrovimonas</taxon>
    </lineage>
</organism>
<dbReference type="EMBL" id="JBHRSK010000004">
    <property type="protein sequence ID" value="MFC2968260.1"/>
    <property type="molecule type" value="Genomic_DNA"/>
</dbReference>
<dbReference type="Proteomes" id="UP001595443">
    <property type="component" value="Unassembled WGS sequence"/>
</dbReference>
<protein>
    <submittedName>
        <fullName evidence="2">HPF/RaiA family ribosome-associated protein</fullName>
    </submittedName>
</protein>
<accession>A0ABV7AH87</accession>
<evidence type="ECO:0000259" key="1">
    <source>
        <dbReference type="PROSITE" id="PS51857"/>
    </source>
</evidence>
<dbReference type="InterPro" id="IPR012340">
    <property type="entry name" value="NA-bd_OB-fold"/>
</dbReference>
<dbReference type="PROSITE" id="PS51857">
    <property type="entry name" value="CSD_2"/>
    <property type="match status" value="1"/>
</dbReference>
<dbReference type="Gene3D" id="2.40.50.140">
    <property type="entry name" value="Nucleic acid-binding proteins"/>
    <property type="match status" value="1"/>
</dbReference>
<dbReference type="Gene3D" id="3.30.160.100">
    <property type="entry name" value="Ribosome hibernation promotion factor-like"/>
    <property type="match status" value="1"/>
</dbReference>
<dbReference type="InterPro" id="IPR003489">
    <property type="entry name" value="RHF/RaiA"/>
</dbReference>
<reference evidence="3" key="1">
    <citation type="journal article" date="2019" name="Int. J. Syst. Evol. Microbiol.">
        <title>The Global Catalogue of Microorganisms (GCM) 10K type strain sequencing project: providing services to taxonomists for standard genome sequencing and annotation.</title>
        <authorList>
            <consortium name="The Broad Institute Genomics Platform"/>
            <consortium name="The Broad Institute Genome Sequencing Center for Infectious Disease"/>
            <person name="Wu L."/>
            <person name="Ma J."/>
        </authorList>
    </citation>
    <scope>NUCLEOTIDE SEQUENCE [LARGE SCALE GENOMIC DNA]</scope>
    <source>
        <strain evidence="3">KCTC 62192</strain>
    </source>
</reference>
<comment type="caution">
    <text evidence="2">The sequence shown here is derived from an EMBL/GenBank/DDBJ whole genome shotgun (WGS) entry which is preliminary data.</text>
</comment>
<evidence type="ECO:0000313" key="3">
    <source>
        <dbReference type="Proteomes" id="UP001595443"/>
    </source>
</evidence>
<dbReference type="Pfam" id="PF02482">
    <property type="entry name" value="Ribosomal_S30AE"/>
    <property type="match status" value="1"/>
</dbReference>
<evidence type="ECO:0000313" key="2">
    <source>
        <dbReference type="EMBL" id="MFC2968260.1"/>
    </source>
</evidence>
<dbReference type="InterPro" id="IPR036567">
    <property type="entry name" value="RHF-like"/>
</dbReference>